<evidence type="ECO:0000313" key="11">
    <source>
        <dbReference type="Proteomes" id="UP001165074"/>
    </source>
</evidence>
<evidence type="ECO:0000259" key="8">
    <source>
        <dbReference type="PROSITE" id="PS50125"/>
    </source>
</evidence>
<keyword evidence="4 7" id="KW-0812">Transmembrane</keyword>
<dbReference type="GO" id="GO:0004016">
    <property type="term" value="F:adenylate cyclase activity"/>
    <property type="evidence" value="ECO:0007669"/>
    <property type="project" value="UniProtKB-ARBA"/>
</dbReference>
<dbReference type="Proteomes" id="UP001165074">
    <property type="component" value="Unassembled WGS sequence"/>
</dbReference>
<name>A0A9W6SD19_9ACTN</name>
<comment type="subcellular location">
    <subcellularLocation>
        <location evidence="1">Cell membrane</location>
        <topology evidence="1">Multi-pass membrane protein</topology>
    </subcellularLocation>
</comment>
<evidence type="ECO:0000256" key="3">
    <source>
        <dbReference type="ARBA" id="ARBA00022475"/>
    </source>
</evidence>
<feature type="transmembrane region" description="Helical" evidence="7">
    <location>
        <begin position="236"/>
        <end position="259"/>
    </location>
</feature>
<evidence type="ECO:0000256" key="5">
    <source>
        <dbReference type="ARBA" id="ARBA00022989"/>
    </source>
</evidence>
<dbReference type="PANTHER" id="PTHR43081">
    <property type="entry name" value="ADENYLATE CYCLASE, TERMINAL-DIFFERENTIATION SPECIFIC-RELATED"/>
    <property type="match status" value="1"/>
</dbReference>
<dbReference type="AlphaFoldDB" id="A0A9W6SD19"/>
<organism evidence="10 11">
    <name type="scientific">Actinoallomurus iriomotensis</name>
    <dbReference type="NCBI Taxonomy" id="478107"/>
    <lineage>
        <taxon>Bacteria</taxon>
        <taxon>Bacillati</taxon>
        <taxon>Actinomycetota</taxon>
        <taxon>Actinomycetes</taxon>
        <taxon>Streptosporangiales</taxon>
        <taxon>Thermomonosporaceae</taxon>
        <taxon>Actinoallomurus</taxon>
    </lineage>
</organism>
<dbReference type="PROSITE" id="PS50885">
    <property type="entry name" value="HAMP"/>
    <property type="match status" value="1"/>
</dbReference>
<feature type="transmembrane region" description="Helical" evidence="7">
    <location>
        <begin position="155"/>
        <end position="174"/>
    </location>
</feature>
<evidence type="ECO:0000256" key="1">
    <source>
        <dbReference type="ARBA" id="ARBA00004651"/>
    </source>
</evidence>
<protein>
    <submittedName>
        <fullName evidence="10">Adenylate cyclase</fullName>
    </submittedName>
</protein>
<reference evidence="10" key="1">
    <citation type="submission" date="2023-03" db="EMBL/GenBank/DDBJ databases">
        <title>Actinoallomurus iriomotensis NBRC 103684.</title>
        <authorList>
            <person name="Ichikawa N."/>
            <person name="Sato H."/>
            <person name="Tonouchi N."/>
        </authorList>
    </citation>
    <scope>NUCLEOTIDE SEQUENCE</scope>
    <source>
        <strain evidence="10">NBRC 103684</strain>
    </source>
</reference>
<dbReference type="InterPro" id="IPR001054">
    <property type="entry name" value="A/G_cyclase"/>
</dbReference>
<keyword evidence="6 7" id="KW-0472">Membrane</keyword>
<dbReference type="SUPFAM" id="SSF158472">
    <property type="entry name" value="HAMP domain-like"/>
    <property type="match status" value="1"/>
</dbReference>
<dbReference type="PANTHER" id="PTHR43081:SF17">
    <property type="entry name" value="BLL5647 PROTEIN"/>
    <property type="match status" value="1"/>
</dbReference>
<sequence length="536" mass="56753">MAVGGRNRAERLRTWLDGPSGVSRVGLERRTRWMLIVAVGGANLAGALFVLLFSTFVMPDPPGLADPARVRLVNLLVFSAYVLFGAPIGIAWGIRLCRPLRTFAAHDGEPDEIERRAVLRGPLRLMAMQATLWACGAAGWAVIDLAYSPLLALKVSMITLLGAITTCALVYLLAERLLRPFAAIVMASRATPHDGWFGITPRTMLAWALGTGVPLLGLVITAVAALVVTGMSLTQLAVTILVLGGVALLVGFEVTYIAARAVADPVRSVREGLARIERGDLQASVPVYDAGELGGLQAGFNHMATGLRENERIRDLFGRHVGEDVARHALEHGVALGGEVCEAAVIFADLKGSTRLAATRPPGEVVGLLNAYFGIVVEVVSAHGGLINKFQGDAALAVFGAPQQLEDPAGQALAAARKLSHRLRAELPQLHAGIGVSSGQVVAGHIGAEQRLEYTVIGDPVNEAARLSDLAKSTDERLLASATVVGAAHQGEASRWRLGNTVTLRGRPARTRLASPFGPPPPGTIQRVLRLLNHRK</sequence>
<dbReference type="Gene3D" id="6.10.340.10">
    <property type="match status" value="1"/>
</dbReference>
<dbReference type="InterPro" id="IPR029787">
    <property type="entry name" value="Nucleotide_cyclase"/>
</dbReference>
<keyword evidence="5 7" id="KW-1133">Transmembrane helix</keyword>
<dbReference type="GO" id="GO:0005886">
    <property type="term" value="C:plasma membrane"/>
    <property type="evidence" value="ECO:0007669"/>
    <property type="project" value="UniProtKB-SubCell"/>
</dbReference>
<dbReference type="CDD" id="cd07302">
    <property type="entry name" value="CHD"/>
    <property type="match status" value="1"/>
</dbReference>
<dbReference type="GO" id="GO:0006171">
    <property type="term" value="P:cAMP biosynthetic process"/>
    <property type="evidence" value="ECO:0007669"/>
    <property type="project" value="TreeGrafter"/>
</dbReference>
<evidence type="ECO:0000313" key="10">
    <source>
        <dbReference type="EMBL" id="GLY90422.1"/>
    </source>
</evidence>
<dbReference type="Pfam" id="PF00211">
    <property type="entry name" value="Guanylate_cyc"/>
    <property type="match status" value="1"/>
</dbReference>
<accession>A0A9W6SD19</accession>
<feature type="domain" description="HAMP" evidence="9">
    <location>
        <begin position="260"/>
        <end position="312"/>
    </location>
</feature>
<dbReference type="SMART" id="SM00044">
    <property type="entry name" value="CYCc"/>
    <property type="match status" value="1"/>
</dbReference>
<evidence type="ECO:0000256" key="2">
    <source>
        <dbReference type="ARBA" id="ARBA00005381"/>
    </source>
</evidence>
<dbReference type="Pfam" id="PF00672">
    <property type="entry name" value="HAMP"/>
    <property type="match status" value="1"/>
</dbReference>
<dbReference type="GO" id="GO:0035556">
    <property type="term" value="P:intracellular signal transduction"/>
    <property type="evidence" value="ECO:0007669"/>
    <property type="project" value="InterPro"/>
</dbReference>
<feature type="transmembrane region" description="Helical" evidence="7">
    <location>
        <begin position="205"/>
        <end position="230"/>
    </location>
</feature>
<feature type="domain" description="Guanylate cyclase" evidence="8">
    <location>
        <begin position="344"/>
        <end position="468"/>
    </location>
</feature>
<gene>
    <name evidence="10" type="ORF">Airi02_083510</name>
</gene>
<feature type="transmembrane region" description="Helical" evidence="7">
    <location>
        <begin position="33"/>
        <end position="53"/>
    </location>
</feature>
<dbReference type="InterPro" id="IPR003660">
    <property type="entry name" value="HAMP_dom"/>
</dbReference>
<dbReference type="CDD" id="cd06225">
    <property type="entry name" value="HAMP"/>
    <property type="match status" value="1"/>
</dbReference>
<keyword evidence="3" id="KW-1003">Cell membrane</keyword>
<keyword evidence="11" id="KW-1185">Reference proteome</keyword>
<comment type="similarity">
    <text evidence="2">Belongs to the adenylyl cyclase class-3 family.</text>
</comment>
<dbReference type="SUPFAM" id="SSF55073">
    <property type="entry name" value="Nucleotide cyclase"/>
    <property type="match status" value="1"/>
</dbReference>
<dbReference type="EMBL" id="BSTK01000016">
    <property type="protein sequence ID" value="GLY90422.1"/>
    <property type="molecule type" value="Genomic_DNA"/>
</dbReference>
<dbReference type="PROSITE" id="PS50125">
    <property type="entry name" value="GUANYLATE_CYCLASE_2"/>
    <property type="match status" value="1"/>
</dbReference>
<dbReference type="SMART" id="SM00304">
    <property type="entry name" value="HAMP"/>
    <property type="match status" value="1"/>
</dbReference>
<feature type="transmembrane region" description="Helical" evidence="7">
    <location>
        <begin position="125"/>
        <end position="143"/>
    </location>
</feature>
<evidence type="ECO:0000256" key="7">
    <source>
        <dbReference type="SAM" id="Phobius"/>
    </source>
</evidence>
<dbReference type="Gene3D" id="3.30.70.1230">
    <property type="entry name" value="Nucleotide cyclase"/>
    <property type="match status" value="1"/>
</dbReference>
<dbReference type="InterPro" id="IPR050697">
    <property type="entry name" value="Adenylyl/Guanylyl_Cyclase_3/4"/>
</dbReference>
<evidence type="ECO:0000259" key="9">
    <source>
        <dbReference type="PROSITE" id="PS50885"/>
    </source>
</evidence>
<comment type="caution">
    <text evidence="10">The sequence shown here is derived from an EMBL/GenBank/DDBJ whole genome shotgun (WGS) entry which is preliminary data.</text>
</comment>
<evidence type="ECO:0000256" key="6">
    <source>
        <dbReference type="ARBA" id="ARBA00023136"/>
    </source>
</evidence>
<evidence type="ECO:0000256" key="4">
    <source>
        <dbReference type="ARBA" id="ARBA00022692"/>
    </source>
</evidence>
<feature type="transmembrane region" description="Helical" evidence="7">
    <location>
        <begin position="73"/>
        <end position="94"/>
    </location>
</feature>
<proteinExistence type="inferred from homology"/>